<name>A0AA96LKE7_9BACL</name>
<dbReference type="InterPro" id="IPR014227">
    <property type="entry name" value="YtvI-like"/>
</dbReference>
<comment type="similarity">
    <text evidence="2">Belongs to the autoinducer-2 exporter (AI-2E) (TC 2.A.86) family.</text>
</comment>
<evidence type="ECO:0000256" key="1">
    <source>
        <dbReference type="ARBA" id="ARBA00004141"/>
    </source>
</evidence>
<accession>A0AA96LKE7</accession>
<dbReference type="NCBIfam" id="TIGR02872">
    <property type="entry name" value="spore_ytvI"/>
    <property type="match status" value="1"/>
</dbReference>
<dbReference type="GO" id="GO:0055085">
    <property type="term" value="P:transmembrane transport"/>
    <property type="evidence" value="ECO:0007669"/>
    <property type="project" value="TreeGrafter"/>
</dbReference>
<evidence type="ECO:0000256" key="3">
    <source>
        <dbReference type="ARBA" id="ARBA00022692"/>
    </source>
</evidence>
<dbReference type="Pfam" id="PF01594">
    <property type="entry name" value="AI-2E_transport"/>
    <property type="match status" value="1"/>
</dbReference>
<evidence type="ECO:0000256" key="2">
    <source>
        <dbReference type="ARBA" id="ARBA00009773"/>
    </source>
</evidence>
<dbReference type="GO" id="GO:0016020">
    <property type="term" value="C:membrane"/>
    <property type="evidence" value="ECO:0007669"/>
    <property type="project" value="UniProtKB-SubCell"/>
</dbReference>
<evidence type="ECO:0000256" key="4">
    <source>
        <dbReference type="ARBA" id="ARBA00022989"/>
    </source>
</evidence>
<gene>
    <name evidence="7" type="primary">ytvI</name>
    <name evidence="7" type="ORF">MJB10_20025</name>
</gene>
<keyword evidence="3 6" id="KW-0812">Transmembrane</keyword>
<evidence type="ECO:0000256" key="6">
    <source>
        <dbReference type="SAM" id="Phobius"/>
    </source>
</evidence>
<dbReference type="RefSeq" id="WP_314797581.1">
    <property type="nucleotide sequence ID" value="NZ_CP130319.1"/>
</dbReference>
<proteinExistence type="inferred from homology"/>
<feature type="transmembrane region" description="Helical" evidence="6">
    <location>
        <begin position="318"/>
        <end position="335"/>
    </location>
</feature>
<dbReference type="PANTHER" id="PTHR21716:SF68">
    <property type="entry name" value="TRANSPORT PROTEIN YTVI-RELATED"/>
    <property type="match status" value="1"/>
</dbReference>
<sequence>MSAKTAILMAIGLVLLYISFTIGLPFLLALVTAIFLDPLAVLFMRVARMSRFVSVTIVSTLFTLLMLALIYFIGMNVVTELIDLGRKAPNYMDEVNKYVDQAVVRTQVFYDSLSPEMAAQVQTWVERSTETLTGALTSALSGISSFFLNMAGKIPNLFMLLIVYVIALYLCMYSLPNMKIAFLSIFEPRSSEKMGNVLTYLREAIFGFIRAQLIMAIFTYLVTFIGLLVLRAEYPLAISLLVMVMEFVPVIGTGLIFIPWIIYQLIIGHTGMGIGLLVLFLVLVIFRRIIEPKVLSDAVGINSLAALISLYVGFEWLGFAGLFLGPLVVIIYQSLRKAGILNFNIKLES</sequence>
<keyword evidence="5 6" id="KW-0472">Membrane</keyword>
<dbReference type="EMBL" id="CP130319">
    <property type="protein sequence ID" value="WNR43380.1"/>
    <property type="molecule type" value="Genomic_DNA"/>
</dbReference>
<dbReference type="InterPro" id="IPR002549">
    <property type="entry name" value="AI-2E-like"/>
</dbReference>
<feature type="transmembrane region" description="Helical" evidence="6">
    <location>
        <begin position="266"/>
        <end position="287"/>
    </location>
</feature>
<feature type="transmembrane region" description="Helical" evidence="6">
    <location>
        <begin position="52"/>
        <end position="74"/>
    </location>
</feature>
<evidence type="ECO:0000256" key="5">
    <source>
        <dbReference type="ARBA" id="ARBA00023136"/>
    </source>
</evidence>
<feature type="transmembrane region" description="Helical" evidence="6">
    <location>
        <begin position="6"/>
        <end position="31"/>
    </location>
</feature>
<feature type="transmembrane region" description="Helical" evidence="6">
    <location>
        <begin position="237"/>
        <end position="260"/>
    </location>
</feature>
<reference evidence="7" key="1">
    <citation type="submission" date="2022-02" db="EMBL/GenBank/DDBJ databases">
        <title>Paenibacillus sp. MBLB1832 Whole Genome Shotgun Sequencing.</title>
        <authorList>
            <person name="Hwang C.Y."/>
            <person name="Cho E.-S."/>
            <person name="Seo M.-J."/>
        </authorList>
    </citation>
    <scope>NUCLEOTIDE SEQUENCE</scope>
    <source>
        <strain evidence="7">MBLB1832</strain>
    </source>
</reference>
<protein>
    <submittedName>
        <fullName evidence="7">Sporulation integral membrane protein YtvI</fullName>
    </submittedName>
</protein>
<feature type="transmembrane region" description="Helical" evidence="6">
    <location>
        <begin position="157"/>
        <end position="175"/>
    </location>
</feature>
<evidence type="ECO:0000313" key="7">
    <source>
        <dbReference type="EMBL" id="WNR43380.1"/>
    </source>
</evidence>
<dbReference type="AlphaFoldDB" id="A0AA96LKE7"/>
<feature type="transmembrane region" description="Helical" evidence="6">
    <location>
        <begin position="204"/>
        <end position="230"/>
    </location>
</feature>
<dbReference type="KEGG" id="proo:MJB10_20025"/>
<dbReference type="PANTHER" id="PTHR21716">
    <property type="entry name" value="TRANSMEMBRANE PROTEIN"/>
    <property type="match status" value="1"/>
</dbReference>
<dbReference type="Proteomes" id="UP001304650">
    <property type="component" value="Chromosome"/>
</dbReference>
<keyword evidence="8" id="KW-1185">Reference proteome</keyword>
<keyword evidence="4 6" id="KW-1133">Transmembrane helix</keyword>
<evidence type="ECO:0000313" key="8">
    <source>
        <dbReference type="Proteomes" id="UP001304650"/>
    </source>
</evidence>
<comment type="subcellular location">
    <subcellularLocation>
        <location evidence="1">Membrane</location>
        <topology evidence="1">Multi-pass membrane protein</topology>
    </subcellularLocation>
</comment>
<organism evidence="7 8">
    <name type="scientific">Paenibacillus roseopurpureus</name>
    <dbReference type="NCBI Taxonomy" id="2918901"/>
    <lineage>
        <taxon>Bacteria</taxon>
        <taxon>Bacillati</taxon>
        <taxon>Bacillota</taxon>
        <taxon>Bacilli</taxon>
        <taxon>Bacillales</taxon>
        <taxon>Paenibacillaceae</taxon>
        <taxon>Paenibacillus</taxon>
    </lineage>
</organism>